<feature type="transmembrane region" description="Helical" evidence="1">
    <location>
        <begin position="34"/>
        <end position="54"/>
    </location>
</feature>
<dbReference type="RefSeq" id="WP_377101131.1">
    <property type="nucleotide sequence ID" value="NZ_JBHTHU010000018.1"/>
</dbReference>
<reference evidence="3" key="1">
    <citation type="journal article" date="2019" name="Int. J. Syst. Evol. Microbiol.">
        <title>The Global Catalogue of Microorganisms (GCM) 10K type strain sequencing project: providing services to taxonomists for standard genome sequencing and annotation.</title>
        <authorList>
            <consortium name="The Broad Institute Genomics Platform"/>
            <consortium name="The Broad Institute Genome Sequencing Center for Infectious Disease"/>
            <person name="Wu L."/>
            <person name="Ma J."/>
        </authorList>
    </citation>
    <scope>NUCLEOTIDE SEQUENCE [LARGE SCALE GENOMIC DNA]</scope>
    <source>
        <strain evidence="3">CCUG 63418</strain>
    </source>
</reference>
<evidence type="ECO:0000313" key="3">
    <source>
        <dbReference type="Proteomes" id="UP001596958"/>
    </source>
</evidence>
<evidence type="ECO:0000256" key="1">
    <source>
        <dbReference type="SAM" id="Phobius"/>
    </source>
</evidence>
<keyword evidence="1" id="KW-1133">Transmembrane helix</keyword>
<accession>A0ABW2Z135</accession>
<name>A0ABW2Z135_9SPHI</name>
<dbReference type="Proteomes" id="UP001596958">
    <property type="component" value="Unassembled WGS sequence"/>
</dbReference>
<sequence length="61" mass="6681">MKQHEDNNFYSVYYLVGLLAGLFTGVATQSGPGYIIGLGVTGLLFAGFFLRTFVKGHEKHV</sequence>
<dbReference type="EMBL" id="JBHTHU010000018">
    <property type="protein sequence ID" value="MFD0751188.1"/>
    <property type="molecule type" value="Genomic_DNA"/>
</dbReference>
<keyword evidence="1" id="KW-0472">Membrane</keyword>
<protein>
    <submittedName>
        <fullName evidence="2">Uncharacterized protein</fullName>
    </submittedName>
</protein>
<evidence type="ECO:0000313" key="2">
    <source>
        <dbReference type="EMBL" id="MFD0751188.1"/>
    </source>
</evidence>
<proteinExistence type="predicted"/>
<feature type="transmembrane region" description="Helical" evidence="1">
    <location>
        <begin position="12"/>
        <end position="28"/>
    </location>
</feature>
<gene>
    <name evidence="2" type="ORF">ACFQZS_13640</name>
</gene>
<organism evidence="2 3">
    <name type="scientific">Mucilaginibacter calamicampi</name>
    <dbReference type="NCBI Taxonomy" id="1302352"/>
    <lineage>
        <taxon>Bacteria</taxon>
        <taxon>Pseudomonadati</taxon>
        <taxon>Bacteroidota</taxon>
        <taxon>Sphingobacteriia</taxon>
        <taxon>Sphingobacteriales</taxon>
        <taxon>Sphingobacteriaceae</taxon>
        <taxon>Mucilaginibacter</taxon>
    </lineage>
</organism>
<comment type="caution">
    <text evidence="2">The sequence shown here is derived from an EMBL/GenBank/DDBJ whole genome shotgun (WGS) entry which is preliminary data.</text>
</comment>
<keyword evidence="1" id="KW-0812">Transmembrane</keyword>
<keyword evidence="3" id="KW-1185">Reference proteome</keyword>